<evidence type="ECO:0000256" key="4">
    <source>
        <dbReference type="ARBA" id="ARBA00023014"/>
    </source>
</evidence>
<dbReference type="EMBL" id="AZHX01000653">
    <property type="protein sequence ID" value="ETX06603.1"/>
    <property type="molecule type" value="Genomic_DNA"/>
</dbReference>
<dbReference type="InterPro" id="IPR003741">
    <property type="entry name" value="LUD_dom"/>
</dbReference>
<evidence type="ECO:0000256" key="1">
    <source>
        <dbReference type="ARBA" id="ARBA00022485"/>
    </source>
</evidence>
<dbReference type="PANTHER" id="PTHR47153">
    <property type="entry name" value="LACTATE UTILIZATION PROTEIN B"/>
    <property type="match status" value="1"/>
</dbReference>
<dbReference type="InterPro" id="IPR024569">
    <property type="entry name" value="LutB_C"/>
</dbReference>
<dbReference type="SUPFAM" id="SSF100950">
    <property type="entry name" value="NagB/RpiA/CoA transferase-like"/>
    <property type="match status" value="1"/>
</dbReference>
<keyword evidence="7" id="KW-1185">Reference proteome</keyword>
<dbReference type="NCBIfam" id="TIGR00273">
    <property type="entry name" value="LutB/LldF family L-lactate oxidation iron-sulfur protein"/>
    <property type="match status" value="1"/>
</dbReference>
<keyword evidence="4" id="KW-0411">Iron-sulfur</keyword>
<dbReference type="InterPro" id="IPR037171">
    <property type="entry name" value="NagB/RpiA_transferase-like"/>
</dbReference>
<dbReference type="Gene3D" id="3.40.50.10420">
    <property type="entry name" value="NagB/RpiA/CoA transferase-like"/>
    <property type="match status" value="1"/>
</dbReference>
<proteinExistence type="predicted"/>
<comment type="caution">
    <text evidence="6">The sequence shown here is derived from an EMBL/GenBank/DDBJ whole genome shotgun (WGS) entry which is preliminary data.</text>
</comment>
<gene>
    <name evidence="6" type="ORF">ETSY2_16145</name>
</gene>
<evidence type="ECO:0000313" key="6">
    <source>
        <dbReference type="EMBL" id="ETX06603.1"/>
    </source>
</evidence>
<protein>
    <submittedName>
        <fullName evidence="6">Effector protein</fullName>
    </submittedName>
</protein>
<dbReference type="SUPFAM" id="SSF46548">
    <property type="entry name" value="alpha-helical ferredoxin"/>
    <property type="match status" value="1"/>
</dbReference>
<accession>W4M8T2</accession>
<feature type="domain" description="4Fe-4S ferredoxin-type" evidence="5">
    <location>
        <begin position="297"/>
        <end position="329"/>
    </location>
</feature>
<dbReference type="Pfam" id="PF02589">
    <property type="entry name" value="LUD_dom"/>
    <property type="match status" value="1"/>
</dbReference>
<dbReference type="GO" id="GO:0046872">
    <property type="term" value="F:metal ion binding"/>
    <property type="evidence" value="ECO:0007669"/>
    <property type="project" value="UniProtKB-KW"/>
</dbReference>
<evidence type="ECO:0000259" key="5">
    <source>
        <dbReference type="PROSITE" id="PS51379"/>
    </source>
</evidence>
<dbReference type="InterPro" id="IPR017896">
    <property type="entry name" value="4Fe4S_Fe-S-bd"/>
</dbReference>
<reference evidence="6 7" key="1">
    <citation type="journal article" date="2014" name="Nature">
        <title>An environmental bacterial taxon with a large and distinct metabolic repertoire.</title>
        <authorList>
            <person name="Wilson M.C."/>
            <person name="Mori T."/>
            <person name="Ruckert C."/>
            <person name="Uria A.R."/>
            <person name="Helf M.J."/>
            <person name="Takada K."/>
            <person name="Gernert C."/>
            <person name="Steffens U.A."/>
            <person name="Heycke N."/>
            <person name="Schmitt S."/>
            <person name="Rinke C."/>
            <person name="Helfrich E.J."/>
            <person name="Brachmann A.O."/>
            <person name="Gurgui C."/>
            <person name="Wakimoto T."/>
            <person name="Kracht M."/>
            <person name="Crusemann M."/>
            <person name="Hentschel U."/>
            <person name="Abe I."/>
            <person name="Matsunaga S."/>
            <person name="Kalinowski J."/>
            <person name="Takeyama H."/>
            <person name="Piel J."/>
        </authorList>
    </citation>
    <scope>NUCLEOTIDE SEQUENCE [LARGE SCALE GENOMIC DNA]</scope>
    <source>
        <strain evidence="7">TSY2</strain>
    </source>
</reference>
<dbReference type="InterPro" id="IPR004452">
    <property type="entry name" value="LutB/LldF"/>
</dbReference>
<sequence>MGTEGFVDHVKHALQDAPLQEALHLLTTNFAPRRVEAMAALGNAEELRTRARAIKEHTIAHLDRYLEQFAAQLTQLGVQVHWADDAAEARAIIASIAKEVDAKVVVKGKSMATEEIQLNDHLEAEGYEVVETDLGEYIIQLAGEAPSHIIAPAIHKTRKQIAELLHDKLQTPYTEVIPEMTQIARRSLRQKFFQADVGITGVNFAIAETGSVVIVTNEGNGRLSSTMPKVHVAVMGMEKVIPRLADLSVMLKVLTNSATGQKISSYVTMMTGPRRSHDLDGPQAQHVVILDNGRTSILRSANREALYCLRCGACLNVCPIYQNIGGHAYGWVYPGPIGAVLTPLFVGLESASDLPRASTLCGACRDACPVKINIPHMLLQLRQELAETKDQAHWSEKGLFSIWARIMQRPRWYGWATKLAALAHTPLAREGWVGKLPPPFHGWTQSRDFKAPAAVSFRQRWQQTLQHEGQEGAGEQRQ</sequence>
<name>W4M8T2_9BACT</name>
<dbReference type="PROSITE" id="PS00198">
    <property type="entry name" value="4FE4S_FER_1"/>
    <property type="match status" value="1"/>
</dbReference>
<dbReference type="AlphaFoldDB" id="W4M8T2"/>
<keyword evidence="3" id="KW-0408">Iron</keyword>
<dbReference type="InterPro" id="IPR024185">
    <property type="entry name" value="FTHF_cligase-like_sf"/>
</dbReference>
<keyword evidence="1" id="KW-0004">4Fe-4S</keyword>
<dbReference type="InterPro" id="IPR017900">
    <property type="entry name" value="4Fe4S_Fe_S_CS"/>
</dbReference>
<dbReference type="Proteomes" id="UP000019140">
    <property type="component" value="Unassembled WGS sequence"/>
</dbReference>
<evidence type="ECO:0000313" key="7">
    <source>
        <dbReference type="Proteomes" id="UP000019140"/>
    </source>
</evidence>
<organism evidence="6 7">
    <name type="scientific">Candidatus Entotheonella gemina</name>
    <dbReference type="NCBI Taxonomy" id="1429439"/>
    <lineage>
        <taxon>Bacteria</taxon>
        <taxon>Pseudomonadati</taxon>
        <taxon>Nitrospinota/Tectimicrobiota group</taxon>
        <taxon>Candidatus Tectimicrobiota</taxon>
        <taxon>Candidatus Entotheonellia</taxon>
        <taxon>Candidatus Entotheonellales</taxon>
        <taxon>Candidatus Entotheonellaceae</taxon>
        <taxon>Candidatus Entotheonella</taxon>
    </lineage>
</organism>
<dbReference type="GO" id="GO:0006089">
    <property type="term" value="P:lactate metabolic process"/>
    <property type="evidence" value="ECO:0007669"/>
    <property type="project" value="InterPro"/>
</dbReference>
<evidence type="ECO:0000256" key="2">
    <source>
        <dbReference type="ARBA" id="ARBA00022723"/>
    </source>
</evidence>
<dbReference type="PROSITE" id="PS51379">
    <property type="entry name" value="4FE4S_FER_2"/>
    <property type="match status" value="1"/>
</dbReference>
<dbReference type="PANTHER" id="PTHR47153:SF2">
    <property type="entry name" value="LACTATE UTILIZATION PROTEIN B"/>
    <property type="match status" value="1"/>
</dbReference>
<dbReference type="GO" id="GO:0051539">
    <property type="term" value="F:4 iron, 4 sulfur cluster binding"/>
    <property type="evidence" value="ECO:0007669"/>
    <property type="project" value="UniProtKB-KW"/>
</dbReference>
<keyword evidence="2" id="KW-0479">Metal-binding</keyword>
<dbReference type="PATRIC" id="fig|1429439.4.peg.2742"/>
<dbReference type="HOGENOM" id="CLU_027059_2_0_7"/>
<dbReference type="Pfam" id="PF13183">
    <property type="entry name" value="Fer4_8"/>
    <property type="match status" value="1"/>
</dbReference>
<evidence type="ECO:0000256" key="3">
    <source>
        <dbReference type="ARBA" id="ARBA00023004"/>
    </source>
</evidence>
<dbReference type="Pfam" id="PF11870">
    <property type="entry name" value="LutB_C"/>
    <property type="match status" value="1"/>
</dbReference>